<evidence type="ECO:0000313" key="2">
    <source>
        <dbReference type="Proteomes" id="UP000790709"/>
    </source>
</evidence>
<evidence type="ECO:0000313" key="1">
    <source>
        <dbReference type="EMBL" id="KAH7919321.1"/>
    </source>
</evidence>
<comment type="caution">
    <text evidence="1">The sequence shown here is derived from an EMBL/GenBank/DDBJ whole genome shotgun (WGS) entry which is preliminary data.</text>
</comment>
<accession>A0ACB8B2A7</accession>
<gene>
    <name evidence="1" type="ORF">BV22DRAFT_1099598</name>
</gene>
<reference evidence="1" key="1">
    <citation type="journal article" date="2021" name="New Phytol.">
        <title>Evolutionary innovations through gain and loss of genes in the ectomycorrhizal Boletales.</title>
        <authorList>
            <person name="Wu G."/>
            <person name="Miyauchi S."/>
            <person name="Morin E."/>
            <person name="Kuo A."/>
            <person name="Drula E."/>
            <person name="Varga T."/>
            <person name="Kohler A."/>
            <person name="Feng B."/>
            <person name="Cao Y."/>
            <person name="Lipzen A."/>
            <person name="Daum C."/>
            <person name="Hundley H."/>
            <person name="Pangilinan J."/>
            <person name="Johnson J."/>
            <person name="Barry K."/>
            <person name="LaButti K."/>
            <person name="Ng V."/>
            <person name="Ahrendt S."/>
            <person name="Min B."/>
            <person name="Choi I.G."/>
            <person name="Park H."/>
            <person name="Plett J.M."/>
            <person name="Magnuson J."/>
            <person name="Spatafora J.W."/>
            <person name="Nagy L.G."/>
            <person name="Henrissat B."/>
            <person name="Grigoriev I.V."/>
            <person name="Yang Z.L."/>
            <person name="Xu J."/>
            <person name="Martin F.M."/>
        </authorList>
    </citation>
    <scope>NUCLEOTIDE SEQUENCE</scope>
    <source>
        <strain evidence="1">KUC20120723A-06</strain>
    </source>
</reference>
<sequence>MNANDDVPFAVTFPLPFRVLFMVGLGIVGWATNLHGLHLQSIDADAALELRPAQNYLPLGSSLTSTTSPASPYYKPVYRLFTWYSLWCFLAWVLFRASTQSNVFLVDIFRYIPAVCSLGVLIVLICPFDIFQRRVRDAFLLAATRCLLPATDKPIHFSDVVFADVFTSFAKVLGDVWLSFCMLLPGGSLLTLPSQENWTQWILPTVMSIPYFIRLRQCLIEHKSPVNTSQRPLFNAVKYATAFPVIFLSAAQRIAVSELVEAKGDQVTRQAWHGEHPLFRLWLLAAAVNSLYSFWWDITNDWGLDLLKPRSSQSRGRPPRALMLPSLHSKAASLNGSPRLAPDPIVDGSTTLASSPSAMNRPAVQRHHPYPYGLRAVLLYPLPVYPLIIFFNLVLRLTWSIKLSSHLHSYSEGSALIFWLEMAEVLRRWMWVFIRVEWEVVKKAKDKPPSGFPDGIPGDAIELVSPDHADYDDA</sequence>
<organism evidence="1 2">
    <name type="scientific">Leucogyrophana mollusca</name>
    <dbReference type="NCBI Taxonomy" id="85980"/>
    <lineage>
        <taxon>Eukaryota</taxon>
        <taxon>Fungi</taxon>
        <taxon>Dikarya</taxon>
        <taxon>Basidiomycota</taxon>
        <taxon>Agaricomycotina</taxon>
        <taxon>Agaricomycetes</taxon>
        <taxon>Agaricomycetidae</taxon>
        <taxon>Boletales</taxon>
        <taxon>Boletales incertae sedis</taxon>
        <taxon>Leucogyrophana</taxon>
    </lineage>
</organism>
<keyword evidence="2" id="KW-1185">Reference proteome</keyword>
<name>A0ACB8B2A7_9AGAM</name>
<protein>
    <submittedName>
        <fullName evidence="1">EXS-domain-containing protein</fullName>
    </submittedName>
</protein>
<dbReference type="Proteomes" id="UP000790709">
    <property type="component" value="Unassembled WGS sequence"/>
</dbReference>
<dbReference type="EMBL" id="MU266671">
    <property type="protein sequence ID" value="KAH7919321.1"/>
    <property type="molecule type" value="Genomic_DNA"/>
</dbReference>
<proteinExistence type="predicted"/>